<dbReference type="EMBL" id="DS718408">
    <property type="protein sequence ID" value="EEC06367.1"/>
    <property type="molecule type" value="Genomic_DNA"/>
</dbReference>
<dbReference type="PaxDb" id="6945-B7PIE5"/>
<dbReference type="EMBL" id="ABJB010882654">
    <property type="status" value="NOT_ANNOTATED_CDS"/>
    <property type="molecule type" value="Genomic_DNA"/>
</dbReference>
<reference evidence="2" key="2">
    <citation type="submission" date="2020-05" db="UniProtKB">
        <authorList>
            <consortium name="EnsemblMetazoa"/>
        </authorList>
    </citation>
    <scope>IDENTIFICATION</scope>
    <source>
        <strain evidence="2">wikel</strain>
    </source>
</reference>
<accession>B7PIE5</accession>
<dbReference type="EnsemblMetazoa" id="ISCW003943-RA">
    <property type="protein sequence ID" value="ISCW003943-PA"/>
    <property type="gene ID" value="ISCW003943"/>
</dbReference>
<proteinExistence type="predicted"/>
<dbReference type="Proteomes" id="UP000001555">
    <property type="component" value="Unassembled WGS sequence"/>
</dbReference>
<gene>
    <name evidence="1" type="ORF">IscW_ISCW003943</name>
</gene>
<name>B7PIE5_IXOSC</name>
<evidence type="ECO:0000313" key="3">
    <source>
        <dbReference type="Proteomes" id="UP000001555"/>
    </source>
</evidence>
<dbReference type="InParanoid" id="B7PIE5"/>
<protein>
    <submittedName>
        <fullName evidence="1 2">Uncharacterized protein</fullName>
    </submittedName>
</protein>
<sequence length="64" mass="7219">MSCLQQRNVPNASEMFAQMFRVIADHVLDFFFNSLTVDRSLVEAALHGMSNQDCDAAYPDCHLP</sequence>
<dbReference type="VEuPathDB" id="VectorBase:ISCW003943"/>
<evidence type="ECO:0000313" key="1">
    <source>
        <dbReference type="EMBL" id="EEC06367.1"/>
    </source>
</evidence>
<dbReference type="AlphaFoldDB" id="B7PIE5"/>
<keyword evidence="3" id="KW-1185">Reference proteome</keyword>
<dbReference type="HOGENOM" id="CLU_2870079_0_0_1"/>
<dbReference type="EMBL" id="ABJB010191651">
    <property type="status" value="NOT_ANNOTATED_CDS"/>
    <property type="molecule type" value="Genomic_DNA"/>
</dbReference>
<evidence type="ECO:0000313" key="2">
    <source>
        <dbReference type="EnsemblMetazoa" id="ISCW003943-PA"/>
    </source>
</evidence>
<reference evidence="1 3" key="1">
    <citation type="submission" date="2008-03" db="EMBL/GenBank/DDBJ databases">
        <title>Annotation of Ixodes scapularis.</title>
        <authorList>
            <consortium name="Ixodes scapularis Genome Project Consortium"/>
            <person name="Caler E."/>
            <person name="Hannick L.I."/>
            <person name="Bidwell S."/>
            <person name="Joardar V."/>
            <person name="Thiagarajan M."/>
            <person name="Amedeo P."/>
            <person name="Galinsky K.J."/>
            <person name="Schobel S."/>
            <person name="Inman J."/>
            <person name="Hostetler J."/>
            <person name="Miller J."/>
            <person name="Hammond M."/>
            <person name="Megy K."/>
            <person name="Lawson D."/>
            <person name="Kodira C."/>
            <person name="Sutton G."/>
            <person name="Meyer J."/>
            <person name="Hill C.A."/>
            <person name="Birren B."/>
            <person name="Nene V."/>
            <person name="Collins F."/>
            <person name="Alarcon-Chaidez F."/>
            <person name="Wikel S."/>
            <person name="Strausberg R."/>
        </authorList>
    </citation>
    <scope>NUCLEOTIDE SEQUENCE [LARGE SCALE GENOMIC DNA]</scope>
    <source>
        <strain evidence="3">Wikel</strain>
        <strain evidence="1">Wikel colony</strain>
    </source>
</reference>
<organism>
    <name type="scientific">Ixodes scapularis</name>
    <name type="common">Black-legged tick</name>
    <name type="synonym">Deer tick</name>
    <dbReference type="NCBI Taxonomy" id="6945"/>
    <lineage>
        <taxon>Eukaryota</taxon>
        <taxon>Metazoa</taxon>
        <taxon>Ecdysozoa</taxon>
        <taxon>Arthropoda</taxon>
        <taxon>Chelicerata</taxon>
        <taxon>Arachnida</taxon>
        <taxon>Acari</taxon>
        <taxon>Parasitiformes</taxon>
        <taxon>Ixodida</taxon>
        <taxon>Ixodoidea</taxon>
        <taxon>Ixodidae</taxon>
        <taxon>Ixodinae</taxon>
        <taxon>Ixodes</taxon>
    </lineage>
</organism>
<dbReference type="VEuPathDB" id="VectorBase:ISCI003943"/>